<dbReference type="EMBL" id="MCBS01008570">
    <property type="protein sequence ID" value="RKF86513.1"/>
    <property type="molecule type" value="Genomic_DNA"/>
</dbReference>
<evidence type="ECO:0000313" key="2">
    <source>
        <dbReference type="Proteomes" id="UP000285326"/>
    </source>
</evidence>
<protein>
    <submittedName>
        <fullName evidence="1">Putative glycosyl</fullName>
    </submittedName>
</protein>
<evidence type="ECO:0000313" key="1">
    <source>
        <dbReference type="EMBL" id="RKF86513.1"/>
    </source>
</evidence>
<dbReference type="AlphaFoldDB" id="A0A420JCE2"/>
<accession>A0A420JCE2</accession>
<sequence>METLDETDQHIWTPPEIQYQLALGPMNSRLTATPTEIKDPEVETYRTKPTLTYKNDDAKQIPTISPSKKIPFEQNLHSQARLPVLCNLTNFSRGSQSSYF</sequence>
<organism evidence="1 2">
    <name type="scientific">Golovinomyces cichoracearum</name>
    <dbReference type="NCBI Taxonomy" id="62708"/>
    <lineage>
        <taxon>Eukaryota</taxon>
        <taxon>Fungi</taxon>
        <taxon>Dikarya</taxon>
        <taxon>Ascomycota</taxon>
        <taxon>Pezizomycotina</taxon>
        <taxon>Leotiomycetes</taxon>
        <taxon>Erysiphales</taxon>
        <taxon>Erysiphaceae</taxon>
        <taxon>Golovinomyces</taxon>
    </lineage>
</organism>
<dbReference type="Proteomes" id="UP000285326">
    <property type="component" value="Unassembled WGS sequence"/>
</dbReference>
<name>A0A420JCE2_9PEZI</name>
<comment type="caution">
    <text evidence="1">The sequence shown here is derived from an EMBL/GenBank/DDBJ whole genome shotgun (WGS) entry which is preliminary data.</text>
</comment>
<gene>
    <name evidence="1" type="ORF">GcM1_085001</name>
</gene>
<reference evidence="1 2" key="1">
    <citation type="journal article" date="2018" name="BMC Genomics">
        <title>Comparative genome analyses reveal sequence features reflecting distinct modes of host-adaptation between dicot and monocot powdery mildew.</title>
        <authorList>
            <person name="Wu Y."/>
            <person name="Ma X."/>
            <person name="Pan Z."/>
            <person name="Kale S.D."/>
            <person name="Song Y."/>
            <person name="King H."/>
            <person name="Zhang Q."/>
            <person name="Presley C."/>
            <person name="Deng X."/>
            <person name="Wei C.I."/>
            <person name="Xiao S."/>
        </authorList>
    </citation>
    <scope>NUCLEOTIDE SEQUENCE [LARGE SCALE GENOMIC DNA]</scope>
    <source>
        <strain evidence="1">UMSG1</strain>
    </source>
</reference>
<proteinExistence type="predicted"/>